<keyword evidence="6" id="KW-0812">Transmembrane</keyword>
<dbReference type="OrthoDB" id="370725at2"/>
<keyword evidence="6" id="KW-0472">Membrane</keyword>
<evidence type="ECO:0000256" key="5">
    <source>
        <dbReference type="ARBA" id="ARBA00023172"/>
    </source>
</evidence>
<evidence type="ECO:0000256" key="4">
    <source>
        <dbReference type="ARBA" id="ARBA00023054"/>
    </source>
</evidence>
<comment type="caution">
    <text evidence="7">The sequence shown here is derived from an EMBL/GenBank/DDBJ whole genome shotgun (WGS) entry which is preliminary data.</text>
</comment>
<dbReference type="AlphaFoldDB" id="A0A4R2GQ51"/>
<organism evidence="7 8">
    <name type="scientific">Camelimonas lactis</name>
    <dbReference type="NCBI Taxonomy" id="659006"/>
    <lineage>
        <taxon>Bacteria</taxon>
        <taxon>Pseudomonadati</taxon>
        <taxon>Pseudomonadota</taxon>
        <taxon>Alphaproteobacteria</taxon>
        <taxon>Hyphomicrobiales</taxon>
        <taxon>Chelatococcaceae</taxon>
        <taxon>Camelimonas</taxon>
    </lineage>
</organism>
<evidence type="ECO:0000256" key="2">
    <source>
        <dbReference type="ARBA" id="ARBA00009840"/>
    </source>
</evidence>
<dbReference type="PANTHER" id="PTHR30563">
    <property type="entry name" value="DNA RECOMBINATION PROTEIN RMUC"/>
    <property type="match status" value="1"/>
</dbReference>
<keyword evidence="4" id="KW-0175">Coiled coil</keyword>
<dbReference type="Pfam" id="PF02646">
    <property type="entry name" value="RmuC"/>
    <property type="match status" value="1"/>
</dbReference>
<proteinExistence type="inferred from homology"/>
<comment type="similarity">
    <text evidence="2">Belongs to the RmuC family.</text>
</comment>
<keyword evidence="8" id="KW-1185">Reference proteome</keyword>
<dbReference type="InterPro" id="IPR003798">
    <property type="entry name" value="DNA_recombination_RmuC"/>
</dbReference>
<keyword evidence="6" id="KW-1133">Transmembrane helix</keyword>
<evidence type="ECO:0000313" key="7">
    <source>
        <dbReference type="EMBL" id="TCO11442.1"/>
    </source>
</evidence>
<sequence length="382" mass="41479">MRDAWVTVAGYGFSQNETWLALAVAGGVLALLALLWRASGRRRIAPGWEAEELLAALDAHARDMDARLEHLARAQAEMHGGLHAGVQGLGAHQAEIQRAVASQMDVLQHRVGRGLADMMERTGGGLAHLSERLALIDAAQQNLNALTGQVVGLRDILANKQTRGAWGQGRMEAIVRDGLPPGAFSFQATLSNGRRPDCLVQLPGDRPLAIDAKFPLEGFQAFRAAPGEEARRAAAARLRQDVATHIRDIAGKYLLPGETQDMALMFVPSESLYADLLEHFEDVAQLATRARVIIVSPSLLALAIQLVRALARDARIRDEAQAIQTEVGRLLDDLGRLQDRAGKLDAHFRQAREDLAALNVSVEKIARRGGRIEALEFEGAEQ</sequence>
<feature type="transmembrane region" description="Helical" evidence="6">
    <location>
        <begin position="18"/>
        <end position="36"/>
    </location>
</feature>
<dbReference type="PANTHER" id="PTHR30563:SF0">
    <property type="entry name" value="DNA RECOMBINATION PROTEIN RMUC"/>
    <property type="match status" value="1"/>
</dbReference>
<evidence type="ECO:0000256" key="6">
    <source>
        <dbReference type="SAM" id="Phobius"/>
    </source>
</evidence>
<reference evidence="7 8" key="1">
    <citation type="submission" date="2019-03" db="EMBL/GenBank/DDBJ databases">
        <title>Genomic Encyclopedia of Type Strains, Phase IV (KMG-IV): sequencing the most valuable type-strain genomes for metagenomic binning, comparative biology and taxonomic classification.</title>
        <authorList>
            <person name="Goeker M."/>
        </authorList>
    </citation>
    <scope>NUCLEOTIDE SEQUENCE [LARGE SCALE GENOMIC DNA]</scope>
    <source>
        <strain evidence="7 8">DSM 22958</strain>
    </source>
</reference>
<accession>A0A4R2GQ51</accession>
<name>A0A4R2GQ51_9HYPH</name>
<dbReference type="Proteomes" id="UP000294881">
    <property type="component" value="Unassembled WGS sequence"/>
</dbReference>
<dbReference type="EMBL" id="SLWL01000012">
    <property type="protein sequence ID" value="TCO11442.1"/>
    <property type="molecule type" value="Genomic_DNA"/>
</dbReference>
<dbReference type="GO" id="GO:0006310">
    <property type="term" value="P:DNA recombination"/>
    <property type="evidence" value="ECO:0007669"/>
    <property type="project" value="UniProtKB-KW"/>
</dbReference>
<protein>
    <recommendedName>
        <fullName evidence="3">DNA recombination protein RmuC homolog</fullName>
    </recommendedName>
</protein>
<evidence type="ECO:0000256" key="1">
    <source>
        <dbReference type="ARBA" id="ARBA00003416"/>
    </source>
</evidence>
<gene>
    <name evidence="7" type="ORF">EV666_11228</name>
</gene>
<comment type="function">
    <text evidence="1">Involved in DNA recombination.</text>
</comment>
<evidence type="ECO:0000313" key="8">
    <source>
        <dbReference type="Proteomes" id="UP000294881"/>
    </source>
</evidence>
<keyword evidence="5" id="KW-0233">DNA recombination</keyword>
<evidence type="ECO:0000256" key="3">
    <source>
        <dbReference type="ARBA" id="ARBA00021840"/>
    </source>
</evidence>